<evidence type="ECO:0000313" key="1">
    <source>
        <dbReference type="EMBL" id="MDI5833262.1"/>
    </source>
</evidence>
<dbReference type="Proteomes" id="UP001159075">
    <property type="component" value="Unassembled WGS sequence"/>
</dbReference>
<reference evidence="1 2" key="1">
    <citation type="submission" date="2022-09" db="EMBL/GenBank/DDBJ databases">
        <title>The outer-membrane cytochrome OmcA is essential for infection of Shewanella oneidensis by a zebrafish-associated bacteriophage.</title>
        <authorList>
            <person name="Grenfell A.W."/>
            <person name="Intile P."/>
            <person name="Mcfarlane J."/>
            <person name="Leung D."/>
            <person name="Abdalla K."/>
            <person name="Wold M."/>
            <person name="Kees E."/>
            <person name="Gralnick J."/>
        </authorList>
    </citation>
    <scope>NUCLEOTIDE SEQUENCE [LARGE SCALE GENOMIC DNA]</scope>
    <source>
        <strain evidence="1 2">NF-5</strain>
    </source>
</reference>
<organism evidence="1 2">
    <name type="scientific">Shewanella xiamenensis</name>
    <dbReference type="NCBI Taxonomy" id="332186"/>
    <lineage>
        <taxon>Bacteria</taxon>
        <taxon>Pseudomonadati</taxon>
        <taxon>Pseudomonadota</taxon>
        <taxon>Gammaproteobacteria</taxon>
        <taxon>Alteromonadales</taxon>
        <taxon>Shewanellaceae</taxon>
        <taxon>Shewanella</taxon>
    </lineage>
</organism>
<comment type="caution">
    <text evidence="1">The sequence shown here is derived from an EMBL/GenBank/DDBJ whole genome shotgun (WGS) entry which is preliminary data.</text>
</comment>
<dbReference type="EMBL" id="JAOTLW010000020">
    <property type="protein sequence ID" value="MDI5833262.1"/>
    <property type="molecule type" value="Genomic_DNA"/>
</dbReference>
<keyword evidence="2" id="KW-1185">Reference proteome</keyword>
<gene>
    <name evidence="1" type="ORF">ODY93_16900</name>
</gene>
<proteinExistence type="predicted"/>
<protein>
    <submittedName>
        <fullName evidence="1">Uncharacterized protein</fullName>
    </submittedName>
</protein>
<evidence type="ECO:0000313" key="2">
    <source>
        <dbReference type="Proteomes" id="UP001159075"/>
    </source>
</evidence>
<accession>A0ABT6UH17</accession>
<sequence>MAYEYYKECIAADLDPKEVRRIANGLSRYAKQAESLGLTVFAGTGSGTLRISDGSGDGPLVVAELDGTFDGGDGATSDESGLLRGECY</sequence>
<name>A0ABT6UH17_9GAMM</name>
<dbReference type="RefSeq" id="WP_282679800.1">
    <property type="nucleotide sequence ID" value="NZ_CP106875.1"/>
</dbReference>